<reference evidence="3 4" key="2">
    <citation type="journal article" date="2018" name="Plant J.">
        <title>The Physcomitrella patens chromosome-scale assembly reveals moss genome structure and evolution.</title>
        <authorList>
            <person name="Lang D."/>
            <person name="Ullrich K.K."/>
            <person name="Murat F."/>
            <person name="Fuchs J."/>
            <person name="Jenkins J."/>
            <person name="Haas F.B."/>
            <person name="Piednoel M."/>
            <person name="Gundlach H."/>
            <person name="Van Bel M."/>
            <person name="Meyberg R."/>
            <person name="Vives C."/>
            <person name="Morata J."/>
            <person name="Symeonidi A."/>
            <person name="Hiss M."/>
            <person name="Muchero W."/>
            <person name="Kamisugi Y."/>
            <person name="Saleh O."/>
            <person name="Blanc G."/>
            <person name="Decker E.L."/>
            <person name="van Gessel N."/>
            <person name="Grimwood J."/>
            <person name="Hayes R.D."/>
            <person name="Graham S.W."/>
            <person name="Gunter L.E."/>
            <person name="McDaniel S.F."/>
            <person name="Hoernstein S.N.W."/>
            <person name="Larsson A."/>
            <person name="Li F.W."/>
            <person name="Perroud P.F."/>
            <person name="Phillips J."/>
            <person name="Ranjan P."/>
            <person name="Rokshar D.S."/>
            <person name="Rothfels C.J."/>
            <person name="Schneider L."/>
            <person name="Shu S."/>
            <person name="Stevenson D.W."/>
            <person name="Thummler F."/>
            <person name="Tillich M."/>
            <person name="Villarreal Aguilar J.C."/>
            <person name="Widiez T."/>
            <person name="Wong G.K."/>
            <person name="Wymore A."/>
            <person name="Zhang Y."/>
            <person name="Zimmer A.D."/>
            <person name="Quatrano R.S."/>
            <person name="Mayer K.F.X."/>
            <person name="Goodstein D."/>
            <person name="Casacuberta J.M."/>
            <person name="Vandepoele K."/>
            <person name="Reski R."/>
            <person name="Cuming A.C."/>
            <person name="Tuskan G.A."/>
            <person name="Maumus F."/>
            <person name="Salse J."/>
            <person name="Schmutz J."/>
            <person name="Rensing S.A."/>
        </authorList>
    </citation>
    <scope>NUCLEOTIDE SEQUENCE [LARGE SCALE GENOMIC DNA]</scope>
    <source>
        <strain evidence="3 4">cv. Gransden 2004</strain>
    </source>
</reference>
<keyword evidence="2" id="KW-0812">Transmembrane</keyword>
<evidence type="ECO:0000313" key="3">
    <source>
        <dbReference type="EnsemblPlants" id="Pp3c20_9600V3.13"/>
    </source>
</evidence>
<dbReference type="PANTHER" id="PTHR35731">
    <property type="entry name" value="8-AMINO-7-OXONONANOATE SYNTHASE"/>
    <property type="match status" value="1"/>
</dbReference>
<organism evidence="3 4">
    <name type="scientific">Physcomitrium patens</name>
    <name type="common">Spreading-leaved earth moss</name>
    <name type="synonym">Physcomitrella patens</name>
    <dbReference type="NCBI Taxonomy" id="3218"/>
    <lineage>
        <taxon>Eukaryota</taxon>
        <taxon>Viridiplantae</taxon>
        <taxon>Streptophyta</taxon>
        <taxon>Embryophyta</taxon>
        <taxon>Bryophyta</taxon>
        <taxon>Bryophytina</taxon>
        <taxon>Bryopsida</taxon>
        <taxon>Funariidae</taxon>
        <taxon>Funariales</taxon>
        <taxon>Funariaceae</taxon>
        <taxon>Physcomitrium</taxon>
    </lineage>
</organism>
<name>A0A7I4C311_PHYPA</name>
<dbReference type="InParanoid" id="A0A7I4C311"/>
<dbReference type="Proteomes" id="UP000006727">
    <property type="component" value="Chromosome 20"/>
</dbReference>
<dbReference type="Gramene" id="Pp3c20_9600V3.13">
    <property type="protein sequence ID" value="Pp3c20_9600V3.13"/>
    <property type="gene ID" value="Pp3c20_9600"/>
</dbReference>
<keyword evidence="2" id="KW-0472">Membrane</keyword>
<dbReference type="EnsemblPlants" id="Pp3c20_9600V3.13">
    <property type="protein sequence ID" value="Pp3c20_9600V3.13"/>
    <property type="gene ID" value="Pp3c20_9600"/>
</dbReference>
<evidence type="ECO:0000313" key="4">
    <source>
        <dbReference type="Proteomes" id="UP000006727"/>
    </source>
</evidence>
<evidence type="ECO:0000256" key="1">
    <source>
        <dbReference type="SAM" id="Coils"/>
    </source>
</evidence>
<sequence>MGSLARGCERAKEGPRGNELRLTWLSAVTRGIPIVFFCLTPDWRIVSCAAVRCWVGRLGGGSVCELSGDPSKSADFRKSINLIIDLMAALASSSPVSQPALNRISQEIGSCKASHTTVTFRPLSFGHLQGASRSRVHLKICRFSPGLRNDSNLGFFLVSTSRHRLFNGSQVVRKVTPMCAKGGSDDSVGGDPQVQQMLVEMLQIQIGKSRVSDFVDERSQHMRNIAQDTFHQYDRIAYRTMKGLDDSGSRVLRQLDADAQALERELRVARAELEAEELDLEEYQLGVAYSRNEGLFFKNLYPSPKPHRLRSAAISKSSVKEVKILPVQQNVALARPTRDFSSSYRQVLYVGLSLVIVSFIWSSSSALLAGTWMRASKLASYGMIFSALLTQLAYVKVLVGEEELEEEGPIDVTNNED</sequence>
<keyword evidence="2" id="KW-1133">Transmembrane helix</keyword>
<keyword evidence="1" id="KW-0175">Coiled coil</keyword>
<feature type="transmembrane region" description="Helical" evidence="2">
    <location>
        <begin position="347"/>
        <end position="369"/>
    </location>
</feature>
<dbReference type="EMBL" id="ABEU02000020">
    <property type="status" value="NOT_ANNOTATED_CDS"/>
    <property type="molecule type" value="Genomic_DNA"/>
</dbReference>
<dbReference type="FunCoup" id="A0A7I4C311">
    <property type="interactions" value="1571"/>
</dbReference>
<feature type="coiled-coil region" evidence="1">
    <location>
        <begin position="252"/>
        <end position="286"/>
    </location>
</feature>
<reference evidence="3" key="3">
    <citation type="submission" date="2020-12" db="UniProtKB">
        <authorList>
            <consortium name="EnsemblPlants"/>
        </authorList>
    </citation>
    <scope>IDENTIFICATION</scope>
</reference>
<protein>
    <submittedName>
        <fullName evidence="3">Uncharacterized protein</fullName>
    </submittedName>
</protein>
<accession>A0A7I4C311</accession>
<keyword evidence="4" id="KW-1185">Reference proteome</keyword>
<proteinExistence type="predicted"/>
<reference evidence="3 4" key="1">
    <citation type="journal article" date="2008" name="Science">
        <title>The Physcomitrella genome reveals evolutionary insights into the conquest of land by plants.</title>
        <authorList>
            <person name="Rensing S."/>
            <person name="Lang D."/>
            <person name="Zimmer A."/>
            <person name="Terry A."/>
            <person name="Salamov A."/>
            <person name="Shapiro H."/>
            <person name="Nishiyama T."/>
            <person name="Perroud P.-F."/>
            <person name="Lindquist E."/>
            <person name="Kamisugi Y."/>
            <person name="Tanahashi T."/>
            <person name="Sakakibara K."/>
            <person name="Fujita T."/>
            <person name="Oishi K."/>
            <person name="Shin-I T."/>
            <person name="Kuroki Y."/>
            <person name="Toyoda A."/>
            <person name="Suzuki Y."/>
            <person name="Hashimoto A."/>
            <person name="Yamaguchi K."/>
            <person name="Sugano A."/>
            <person name="Kohara Y."/>
            <person name="Fujiyama A."/>
            <person name="Anterola A."/>
            <person name="Aoki S."/>
            <person name="Ashton N."/>
            <person name="Barbazuk W.B."/>
            <person name="Barker E."/>
            <person name="Bennetzen J."/>
            <person name="Bezanilla M."/>
            <person name="Blankenship R."/>
            <person name="Cho S.H."/>
            <person name="Dutcher S."/>
            <person name="Estelle M."/>
            <person name="Fawcett J.A."/>
            <person name="Gundlach H."/>
            <person name="Hanada K."/>
            <person name="Heyl A."/>
            <person name="Hicks K.A."/>
            <person name="Hugh J."/>
            <person name="Lohr M."/>
            <person name="Mayer K."/>
            <person name="Melkozernov A."/>
            <person name="Murata T."/>
            <person name="Nelson D."/>
            <person name="Pils B."/>
            <person name="Prigge M."/>
            <person name="Reiss B."/>
            <person name="Renner T."/>
            <person name="Rombauts S."/>
            <person name="Rushton P."/>
            <person name="Sanderfoot A."/>
            <person name="Schween G."/>
            <person name="Shiu S.-H."/>
            <person name="Stueber K."/>
            <person name="Theodoulou F.L."/>
            <person name="Tu H."/>
            <person name="Van de Peer Y."/>
            <person name="Verrier P.J."/>
            <person name="Waters E."/>
            <person name="Wood A."/>
            <person name="Yang L."/>
            <person name="Cove D."/>
            <person name="Cuming A."/>
            <person name="Hasebe M."/>
            <person name="Lucas S."/>
            <person name="Mishler D.B."/>
            <person name="Reski R."/>
            <person name="Grigoriev I."/>
            <person name="Quatrano R.S."/>
            <person name="Boore J.L."/>
        </authorList>
    </citation>
    <scope>NUCLEOTIDE SEQUENCE [LARGE SCALE GENOMIC DNA]</scope>
    <source>
        <strain evidence="3 4">cv. Gransden 2004</strain>
    </source>
</reference>
<evidence type="ECO:0000256" key="2">
    <source>
        <dbReference type="SAM" id="Phobius"/>
    </source>
</evidence>
<dbReference type="AlphaFoldDB" id="A0A7I4C311"/>
<gene>
    <name evidence="3" type="primary">LOC112272935</name>
</gene>
<dbReference type="PANTHER" id="PTHR35731:SF6">
    <property type="entry name" value="GTD-BINDING DOMAIN-CONTAINING PROTEIN"/>
    <property type="match status" value="1"/>
</dbReference>